<feature type="transmembrane region" description="Helical" evidence="1">
    <location>
        <begin position="138"/>
        <end position="156"/>
    </location>
</feature>
<feature type="transmembrane region" description="Helical" evidence="1">
    <location>
        <begin position="37"/>
        <end position="58"/>
    </location>
</feature>
<keyword evidence="1" id="KW-0472">Membrane</keyword>
<protein>
    <submittedName>
        <fullName evidence="2">DUF3278 domain-containing protein</fullName>
    </submittedName>
</protein>
<gene>
    <name evidence="2" type="ORF">LNP10_00145</name>
</gene>
<evidence type="ECO:0000313" key="3">
    <source>
        <dbReference type="Proteomes" id="UP001522816"/>
    </source>
</evidence>
<feature type="transmembrane region" description="Helical" evidence="1">
    <location>
        <begin position="64"/>
        <end position="85"/>
    </location>
</feature>
<dbReference type="InterPro" id="IPR021697">
    <property type="entry name" value="DUF3278"/>
</dbReference>
<evidence type="ECO:0000313" key="2">
    <source>
        <dbReference type="EMBL" id="MCK8610928.1"/>
    </source>
</evidence>
<sequence>MNMKESFFTKMIKFIYGINEPFDEFTNKVISEAANKVAFGLIIFLFASIFVSLGIGNFYDTSDIALGMIFADSIAVLIALTYMDIVVKRHGLDEYDYGNDSERKIAIRSFIIQNLITLVAIMTVLICFNLILGGHFDFILFVIYPIAFVISTYLGYRRNFK</sequence>
<evidence type="ECO:0000256" key="1">
    <source>
        <dbReference type="SAM" id="Phobius"/>
    </source>
</evidence>
<reference evidence="2 3" key="1">
    <citation type="submission" date="2021-11" db="EMBL/GenBank/DDBJ databases">
        <title>Comparative genomics of bee honey and flower isolates.</title>
        <authorList>
            <person name="Bechtner J.D."/>
            <person name="Gallus M.K."/>
            <person name="Ehrmann M."/>
        </authorList>
    </citation>
    <scope>NUCLEOTIDE SEQUENCE [LARGE SCALE GENOMIC DNA]</scope>
    <source>
        <strain evidence="2 3">7</strain>
    </source>
</reference>
<organism evidence="2 3">
    <name type="scientific">Apilactobacillus nanyangensis</name>
    <dbReference type="NCBI Taxonomy" id="2799579"/>
    <lineage>
        <taxon>Bacteria</taxon>
        <taxon>Bacillati</taxon>
        <taxon>Bacillota</taxon>
        <taxon>Bacilli</taxon>
        <taxon>Lactobacillales</taxon>
        <taxon>Lactobacillaceae</taxon>
        <taxon>Apilactobacillus</taxon>
    </lineage>
</organism>
<keyword evidence="3" id="KW-1185">Reference proteome</keyword>
<feature type="transmembrane region" description="Helical" evidence="1">
    <location>
        <begin position="105"/>
        <end position="132"/>
    </location>
</feature>
<keyword evidence="1" id="KW-0812">Transmembrane</keyword>
<keyword evidence="1" id="KW-1133">Transmembrane helix</keyword>
<accession>A0ABT0HVF8</accession>
<proteinExistence type="predicted"/>
<dbReference type="EMBL" id="JAJIAR010000001">
    <property type="protein sequence ID" value="MCK8610928.1"/>
    <property type="molecule type" value="Genomic_DNA"/>
</dbReference>
<dbReference type="Pfam" id="PF11683">
    <property type="entry name" value="DUF3278"/>
    <property type="match status" value="1"/>
</dbReference>
<dbReference type="Proteomes" id="UP001522816">
    <property type="component" value="Unassembled WGS sequence"/>
</dbReference>
<comment type="caution">
    <text evidence="2">The sequence shown here is derived from an EMBL/GenBank/DDBJ whole genome shotgun (WGS) entry which is preliminary data.</text>
</comment>
<name>A0ABT0HVF8_9LACO</name>